<keyword evidence="4" id="KW-1185">Reference proteome</keyword>
<accession>A0A6N8KZF8</accession>
<dbReference type="Gene3D" id="3.30.1150.10">
    <property type="match status" value="1"/>
</dbReference>
<sequence>MKFTRLIIFCCLFGFFQQANAQDANQKAVAKNTAEITNFIDLNEKKFPTRKEAGKKELTGTFVFVVEADGSIKDVTVKDSLGFGLDEMVVQMMTSTNDWQPIIINGVATPVRFSLPLRIKLPKKQKTN</sequence>
<name>A0A6N8KZF8_9SPHI</name>
<dbReference type="InterPro" id="IPR037682">
    <property type="entry name" value="TonB_C"/>
</dbReference>
<evidence type="ECO:0000259" key="2">
    <source>
        <dbReference type="PROSITE" id="PS52015"/>
    </source>
</evidence>
<feature type="signal peptide" evidence="1">
    <location>
        <begin position="1"/>
        <end position="21"/>
    </location>
</feature>
<dbReference type="GO" id="GO:0055085">
    <property type="term" value="P:transmembrane transport"/>
    <property type="evidence" value="ECO:0007669"/>
    <property type="project" value="InterPro"/>
</dbReference>
<dbReference type="RefSeq" id="WP_160368858.1">
    <property type="nucleotide sequence ID" value="NZ_WSQA01000005.1"/>
</dbReference>
<feature type="chain" id="PRO_5026861526" description="TonB C-terminal domain-containing protein" evidence="1">
    <location>
        <begin position="22"/>
        <end position="128"/>
    </location>
</feature>
<keyword evidence="1" id="KW-0732">Signal</keyword>
<evidence type="ECO:0000313" key="4">
    <source>
        <dbReference type="Proteomes" id="UP000435036"/>
    </source>
</evidence>
<gene>
    <name evidence="3" type="ORF">GQF63_08810</name>
</gene>
<reference evidence="3 4" key="1">
    <citation type="submission" date="2019-12" db="EMBL/GenBank/DDBJ databases">
        <authorList>
            <person name="Dong K."/>
        </authorList>
    </citation>
    <scope>NUCLEOTIDE SEQUENCE [LARGE SCALE GENOMIC DNA]</scope>
    <source>
        <strain evidence="3 4">JCM 31225</strain>
    </source>
</reference>
<protein>
    <recommendedName>
        <fullName evidence="2">TonB C-terminal domain-containing protein</fullName>
    </recommendedName>
</protein>
<dbReference type="Pfam" id="PF03544">
    <property type="entry name" value="TonB_C"/>
    <property type="match status" value="1"/>
</dbReference>
<dbReference type="AlphaFoldDB" id="A0A6N8KZF8"/>
<comment type="caution">
    <text evidence="3">The sequence shown here is derived from an EMBL/GenBank/DDBJ whole genome shotgun (WGS) entry which is preliminary data.</text>
</comment>
<evidence type="ECO:0000313" key="3">
    <source>
        <dbReference type="EMBL" id="MVZ62119.1"/>
    </source>
</evidence>
<dbReference type="PROSITE" id="PS52015">
    <property type="entry name" value="TONB_CTD"/>
    <property type="match status" value="1"/>
</dbReference>
<dbReference type="EMBL" id="WSQA01000005">
    <property type="protein sequence ID" value="MVZ62119.1"/>
    <property type="molecule type" value="Genomic_DNA"/>
</dbReference>
<organism evidence="3 4">
    <name type="scientific">Sphingobacterium humi</name>
    <dbReference type="NCBI Taxonomy" id="1796905"/>
    <lineage>
        <taxon>Bacteria</taxon>
        <taxon>Pseudomonadati</taxon>
        <taxon>Bacteroidota</taxon>
        <taxon>Sphingobacteriia</taxon>
        <taxon>Sphingobacteriales</taxon>
        <taxon>Sphingobacteriaceae</taxon>
        <taxon>Sphingobacterium</taxon>
    </lineage>
</organism>
<dbReference type="Proteomes" id="UP000435036">
    <property type="component" value="Unassembled WGS sequence"/>
</dbReference>
<evidence type="ECO:0000256" key="1">
    <source>
        <dbReference type="SAM" id="SignalP"/>
    </source>
</evidence>
<dbReference type="SUPFAM" id="SSF74653">
    <property type="entry name" value="TolA/TonB C-terminal domain"/>
    <property type="match status" value="1"/>
</dbReference>
<proteinExistence type="predicted"/>
<dbReference type="OrthoDB" id="712726at2"/>
<feature type="domain" description="TonB C-terminal" evidence="2">
    <location>
        <begin position="32"/>
        <end position="128"/>
    </location>
</feature>